<feature type="compositionally biased region" description="Low complexity" evidence="1">
    <location>
        <begin position="8"/>
        <end position="23"/>
    </location>
</feature>
<name>A0A103YK45_CYNCS</name>
<proteinExistence type="predicted"/>
<evidence type="ECO:0000313" key="2">
    <source>
        <dbReference type="EMBL" id="KVI10611.1"/>
    </source>
</evidence>
<organism evidence="2 3">
    <name type="scientific">Cynara cardunculus var. scolymus</name>
    <name type="common">Globe artichoke</name>
    <name type="synonym">Cynara scolymus</name>
    <dbReference type="NCBI Taxonomy" id="59895"/>
    <lineage>
        <taxon>Eukaryota</taxon>
        <taxon>Viridiplantae</taxon>
        <taxon>Streptophyta</taxon>
        <taxon>Embryophyta</taxon>
        <taxon>Tracheophyta</taxon>
        <taxon>Spermatophyta</taxon>
        <taxon>Magnoliopsida</taxon>
        <taxon>eudicotyledons</taxon>
        <taxon>Gunneridae</taxon>
        <taxon>Pentapetalae</taxon>
        <taxon>asterids</taxon>
        <taxon>campanulids</taxon>
        <taxon>Asterales</taxon>
        <taxon>Asteraceae</taxon>
        <taxon>Carduoideae</taxon>
        <taxon>Cardueae</taxon>
        <taxon>Carduinae</taxon>
        <taxon>Cynara</taxon>
    </lineage>
</organism>
<evidence type="ECO:0000256" key="1">
    <source>
        <dbReference type="SAM" id="MobiDB-lite"/>
    </source>
</evidence>
<gene>
    <name evidence="2" type="ORF">Ccrd_010973</name>
</gene>
<evidence type="ECO:0000313" key="3">
    <source>
        <dbReference type="Proteomes" id="UP000243975"/>
    </source>
</evidence>
<dbReference type="Proteomes" id="UP000243975">
    <property type="component" value="Unassembled WGS sequence"/>
</dbReference>
<protein>
    <submittedName>
        <fullName evidence="2">Uncharacterized protein</fullName>
    </submittedName>
</protein>
<sequence length="99" mass="10116">MTGTAVVSNCRNSSSLTSTSGCSSEGAAEATLTFGIPVNGTLLLLIDSIPAPLLPPKRHCRRAAESSIDNSSPPLPCAEELGLPSSACNQASYIALDKL</sequence>
<keyword evidence="3" id="KW-1185">Reference proteome</keyword>
<accession>A0A103YK45</accession>
<dbReference type="Gramene" id="KVI10611">
    <property type="protein sequence ID" value="KVI10611"/>
    <property type="gene ID" value="Ccrd_010973"/>
</dbReference>
<reference evidence="2 3" key="1">
    <citation type="journal article" date="2016" name="Sci. Rep.">
        <title>The genome sequence of the outbreeding globe artichoke constructed de novo incorporating a phase-aware low-pass sequencing strategy of F1 progeny.</title>
        <authorList>
            <person name="Scaglione D."/>
            <person name="Reyes-Chin-Wo S."/>
            <person name="Acquadro A."/>
            <person name="Froenicke L."/>
            <person name="Portis E."/>
            <person name="Beitel C."/>
            <person name="Tirone M."/>
            <person name="Mauro R."/>
            <person name="Lo Monaco A."/>
            <person name="Mauromicale G."/>
            <person name="Faccioli P."/>
            <person name="Cattivelli L."/>
            <person name="Rieseberg L."/>
            <person name="Michelmore R."/>
            <person name="Lanteri S."/>
        </authorList>
    </citation>
    <scope>NUCLEOTIDE SEQUENCE [LARGE SCALE GENOMIC DNA]</scope>
    <source>
        <strain evidence="2">2C</strain>
    </source>
</reference>
<dbReference type="AlphaFoldDB" id="A0A103YK45"/>
<dbReference type="EMBL" id="LEKV01001010">
    <property type="protein sequence ID" value="KVI10611.1"/>
    <property type="molecule type" value="Genomic_DNA"/>
</dbReference>
<comment type="caution">
    <text evidence="2">The sequence shown here is derived from an EMBL/GenBank/DDBJ whole genome shotgun (WGS) entry which is preliminary data.</text>
</comment>
<feature type="region of interest" description="Disordered" evidence="1">
    <location>
        <begin position="1"/>
        <end position="23"/>
    </location>
</feature>